<evidence type="ECO:0000313" key="4">
    <source>
        <dbReference type="Proteomes" id="UP000292052"/>
    </source>
</evidence>
<feature type="region of interest" description="Disordered" evidence="1">
    <location>
        <begin position="41"/>
        <end position="83"/>
    </location>
</feature>
<dbReference type="AlphaFoldDB" id="A0A482VB18"/>
<feature type="compositionally biased region" description="Basic and acidic residues" evidence="1">
    <location>
        <begin position="48"/>
        <end position="57"/>
    </location>
</feature>
<feature type="chain" id="PRO_5019752511" description="Secreted protein" evidence="2">
    <location>
        <begin position="29"/>
        <end position="96"/>
    </location>
</feature>
<reference evidence="3 4" key="1">
    <citation type="submission" date="2017-03" db="EMBL/GenBank/DDBJ databases">
        <title>Genome of the blue death feigning beetle - Asbolus verrucosus.</title>
        <authorList>
            <person name="Rider S.D."/>
        </authorList>
    </citation>
    <scope>NUCLEOTIDE SEQUENCE [LARGE SCALE GENOMIC DNA]</scope>
    <source>
        <strain evidence="3">Butters</strain>
        <tissue evidence="3">Head and leg muscle</tissue>
    </source>
</reference>
<gene>
    <name evidence="3" type="ORF">BDFB_009589</name>
</gene>
<keyword evidence="4" id="KW-1185">Reference proteome</keyword>
<organism evidence="3 4">
    <name type="scientific">Asbolus verrucosus</name>
    <name type="common">Desert ironclad beetle</name>
    <dbReference type="NCBI Taxonomy" id="1661398"/>
    <lineage>
        <taxon>Eukaryota</taxon>
        <taxon>Metazoa</taxon>
        <taxon>Ecdysozoa</taxon>
        <taxon>Arthropoda</taxon>
        <taxon>Hexapoda</taxon>
        <taxon>Insecta</taxon>
        <taxon>Pterygota</taxon>
        <taxon>Neoptera</taxon>
        <taxon>Endopterygota</taxon>
        <taxon>Coleoptera</taxon>
        <taxon>Polyphaga</taxon>
        <taxon>Cucujiformia</taxon>
        <taxon>Tenebrionidae</taxon>
        <taxon>Pimeliinae</taxon>
        <taxon>Asbolus</taxon>
    </lineage>
</organism>
<dbReference type="Proteomes" id="UP000292052">
    <property type="component" value="Unassembled WGS sequence"/>
</dbReference>
<evidence type="ECO:0000256" key="2">
    <source>
        <dbReference type="SAM" id="SignalP"/>
    </source>
</evidence>
<feature type="signal peptide" evidence="2">
    <location>
        <begin position="1"/>
        <end position="28"/>
    </location>
</feature>
<protein>
    <recommendedName>
        <fullName evidence="5">Secreted protein</fullName>
    </recommendedName>
</protein>
<dbReference type="OrthoDB" id="6819619at2759"/>
<name>A0A482VB18_ASBVE</name>
<evidence type="ECO:0000313" key="3">
    <source>
        <dbReference type="EMBL" id="RZB40413.1"/>
    </source>
</evidence>
<comment type="caution">
    <text evidence="3">The sequence shown here is derived from an EMBL/GenBank/DDBJ whole genome shotgun (WGS) entry which is preliminary data.</text>
</comment>
<keyword evidence="2" id="KW-0732">Signal</keyword>
<accession>A0A482VB18</accession>
<proteinExistence type="predicted"/>
<evidence type="ECO:0000256" key="1">
    <source>
        <dbReference type="SAM" id="MobiDB-lite"/>
    </source>
</evidence>
<dbReference type="EMBL" id="QDEB01119044">
    <property type="protein sequence ID" value="RZB40413.1"/>
    <property type="molecule type" value="Genomic_DNA"/>
</dbReference>
<sequence length="96" mass="10619">MSLAAWMPSSFRFFSICLLRARAARSSAEEVHPILQVPSVQNVAPADDPSRVAETPHSRHRPPTSTGGRAASVHWTYHNPRGPGRRLSLCSVQQEF</sequence>
<evidence type="ECO:0008006" key="5">
    <source>
        <dbReference type="Google" id="ProtNLM"/>
    </source>
</evidence>